<dbReference type="Proteomes" id="UP000507222">
    <property type="component" value="Unassembled WGS sequence"/>
</dbReference>
<accession>A0A6J5USP2</accession>
<evidence type="ECO:0000313" key="6">
    <source>
        <dbReference type="Proteomes" id="UP000507222"/>
    </source>
</evidence>
<dbReference type="PANTHER" id="PTHR32401:SF49">
    <property type="entry name" value="OS10G0129200 PROTEIN"/>
    <property type="match status" value="1"/>
</dbReference>
<feature type="signal peptide" evidence="3">
    <location>
        <begin position="1"/>
        <end position="34"/>
    </location>
</feature>
<dbReference type="PANTHER" id="PTHR32401">
    <property type="entry name" value="CONCANAVALIN A-LIKE LECTIN FAMILY PROTEIN"/>
    <property type="match status" value="1"/>
</dbReference>
<protein>
    <recommendedName>
        <fullName evidence="4">Legume lectin domain-containing protein</fullName>
    </recommendedName>
</protein>
<dbReference type="Pfam" id="PF00139">
    <property type="entry name" value="Lectin_legB"/>
    <property type="match status" value="1"/>
</dbReference>
<name>A0A6J5USP2_PRUAR</name>
<dbReference type="Gene3D" id="2.60.120.200">
    <property type="match status" value="1"/>
</dbReference>
<feature type="chain" id="PRO_5026680564" description="Legume lectin domain-containing protein" evidence="3">
    <location>
        <begin position="35"/>
        <end position="184"/>
    </location>
</feature>
<keyword evidence="3" id="KW-0732">Signal</keyword>
<gene>
    <name evidence="5" type="ORF">CURHAP_LOCUS26398</name>
</gene>
<dbReference type="SUPFAM" id="SSF49899">
    <property type="entry name" value="Concanavalin A-like lectins/glucanases"/>
    <property type="match status" value="1"/>
</dbReference>
<comment type="similarity">
    <text evidence="1">Belongs to the leguminous lectin family.</text>
</comment>
<organism evidence="5 6">
    <name type="scientific">Prunus armeniaca</name>
    <name type="common">Apricot</name>
    <name type="synonym">Armeniaca vulgaris</name>
    <dbReference type="NCBI Taxonomy" id="36596"/>
    <lineage>
        <taxon>Eukaryota</taxon>
        <taxon>Viridiplantae</taxon>
        <taxon>Streptophyta</taxon>
        <taxon>Embryophyta</taxon>
        <taxon>Tracheophyta</taxon>
        <taxon>Spermatophyta</taxon>
        <taxon>Magnoliopsida</taxon>
        <taxon>eudicotyledons</taxon>
        <taxon>Gunneridae</taxon>
        <taxon>Pentapetalae</taxon>
        <taxon>rosids</taxon>
        <taxon>fabids</taxon>
        <taxon>Rosales</taxon>
        <taxon>Rosaceae</taxon>
        <taxon>Amygdaloideae</taxon>
        <taxon>Amygdaleae</taxon>
        <taxon>Prunus</taxon>
    </lineage>
</organism>
<dbReference type="InterPro" id="IPR001220">
    <property type="entry name" value="Legume_lectin_dom"/>
</dbReference>
<proteinExistence type="inferred from homology"/>
<sequence>MVFNNHGKGIIPLHSPKLMFLLLLFFLFNPSATPLTFNFPSFSNVTTNISLEGVADIDSNLIRLPRNPGETGNVGRTTYHEPFLLRENATGKFEDFTTNFTFRIDNGHGMVFFVAPNGTLLNSAAGGGGKLGLPVDDLPGDTTKAEYPFVAVEFDIFKNTVPTSRDPCGDRHQLSQVKYYHALE</sequence>
<evidence type="ECO:0000313" key="5">
    <source>
        <dbReference type="EMBL" id="CAB4277018.1"/>
    </source>
</evidence>
<dbReference type="AlphaFoldDB" id="A0A6J5USP2"/>
<reference evidence="5 6" key="1">
    <citation type="submission" date="2020-05" db="EMBL/GenBank/DDBJ databases">
        <authorList>
            <person name="Campoy J."/>
            <person name="Schneeberger K."/>
            <person name="Spophaly S."/>
        </authorList>
    </citation>
    <scope>NUCLEOTIDE SEQUENCE [LARGE SCALE GENOMIC DNA]</scope>
    <source>
        <strain evidence="5">PruArmRojPasFocal</strain>
    </source>
</reference>
<dbReference type="InterPro" id="IPR013320">
    <property type="entry name" value="ConA-like_dom_sf"/>
</dbReference>
<evidence type="ECO:0000259" key="4">
    <source>
        <dbReference type="Pfam" id="PF00139"/>
    </source>
</evidence>
<keyword evidence="2" id="KW-0430">Lectin</keyword>
<evidence type="ECO:0000256" key="3">
    <source>
        <dbReference type="SAM" id="SignalP"/>
    </source>
</evidence>
<evidence type="ECO:0000256" key="1">
    <source>
        <dbReference type="ARBA" id="ARBA00007606"/>
    </source>
</evidence>
<feature type="domain" description="Legume lectin" evidence="4">
    <location>
        <begin position="35"/>
        <end position="162"/>
    </location>
</feature>
<dbReference type="InterPro" id="IPR050258">
    <property type="entry name" value="Leguminous_Lectin"/>
</dbReference>
<dbReference type="GO" id="GO:0030246">
    <property type="term" value="F:carbohydrate binding"/>
    <property type="evidence" value="ECO:0007669"/>
    <property type="project" value="UniProtKB-KW"/>
</dbReference>
<dbReference type="EMBL" id="CAEKDK010000004">
    <property type="protein sequence ID" value="CAB4277018.1"/>
    <property type="molecule type" value="Genomic_DNA"/>
</dbReference>
<evidence type="ECO:0000256" key="2">
    <source>
        <dbReference type="ARBA" id="ARBA00022734"/>
    </source>
</evidence>